<proteinExistence type="predicted"/>
<organism evidence="1 2">
    <name type="scientific">Paxillus rubicundulus Ve08.2h10</name>
    <dbReference type="NCBI Taxonomy" id="930991"/>
    <lineage>
        <taxon>Eukaryota</taxon>
        <taxon>Fungi</taxon>
        <taxon>Dikarya</taxon>
        <taxon>Basidiomycota</taxon>
        <taxon>Agaricomycotina</taxon>
        <taxon>Agaricomycetes</taxon>
        <taxon>Agaricomycetidae</taxon>
        <taxon>Boletales</taxon>
        <taxon>Paxilineae</taxon>
        <taxon>Paxillaceae</taxon>
        <taxon>Paxillus</taxon>
    </lineage>
</organism>
<reference evidence="2" key="2">
    <citation type="submission" date="2015-01" db="EMBL/GenBank/DDBJ databases">
        <title>Evolutionary Origins and Diversification of the Mycorrhizal Mutualists.</title>
        <authorList>
            <consortium name="DOE Joint Genome Institute"/>
            <consortium name="Mycorrhizal Genomics Consortium"/>
            <person name="Kohler A."/>
            <person name="Kuo A."/>
            <person name="Nagy L.G."/>
            <person name="Floudas D."/>
            <person name="Copeland A."/>
            <person name="Barry K.W."/>
            <person name="Cichocki N."/>
            <person name="Veneault-Fourrey C."/>
            <person name="LaButti K."/>
            <person name="Lindquist E.A."/>
            <person name="Lipzen A."/>
            <person name="Lundell T."/>
            <person name="Morin E."/>
            <person name="Murat C."/>
            <person name="Riley R."/>
            <person name="Ohm R."/>
            <person name="Sun H."/>
            <person name="Tunlid A."/>
            <person name="Henrissat B."/>
            <person name="Grigoriev I.V."/>
            <person name="Hibbett D.S."/>
            <person name="Martin F."/>
        </authorList>
    </citation>
    <scope>NUCLEOTIDE SEQUENCE [LARGE SCALE GENOMIC DNA]</scope>
    <source>
        <strain evidence="2">Ve08.2h10</strain>
    </source>
</reference>
<evidence type="ECO:0000313" key="1">
    <source>
        <dbReference type="EMBL" id="KIK90497.1"/>
    </source>
</evidence>
<keyword evidence="2" id="KW-1185">Reference proteome</keyword>
<reference evidence="1 2" key="1">
    <citation type="submission" date="2014-04" db="EMBL/GenBank/DDBJ databases">
        <authorList>
            <consortium name="DOE Joint Genome Institute"/>
            <person name="Kuo A."/>
            <person name="Kohler A."/>
            <person name="Jargeat P."/>
            <person name="Nagy L.G."/>
            <person name="Floudas D."/>
            <person name="Copeland A."/>
            <person name="Barry K.W."/>
            <person name="Cichocki N."/>
            <person name="Veneault-Fourrey C."/>
            <person name="LaButti K."/>
            <person name="Lindquist E.A."/>
            <person name="Lipzen A."/>
            <person name="Lundell T."/>
            <person name="Morin E."/>
            <person name="Murat C."/>
            <person name="Sun H."/>
            <person name="Tunlid A."/>
            <person name="Henrissat B."/>
            <person name="Grigoriev I.V."/>
            <person name="Hibbett D.S."/>
            <person name="Martin F."/>
            <person name="Nordberg H.P."/>
            <person name="Cantor M.N."/>
            <person name="Hua S.X."/>
        </authorList>
    </citation>
    <scope>NUCLEOTIDE SEQUENCE [LARGE SCALE GENOMIC DNA]</scope>
    <source>
        <strain evidence="1 2">Ve08.2h10</strain>
    </source>
</reference>
<dbReference type="HOGENOM" id="CLU_2441539_0_0_1"/>
<gene>
    <name evidence="1" type="ORF">PAXRUDRAFT_831665</name>
</gene>
<dbReference type="AlphaFoldDB" id="A0A0D0D1Y2"/>
<sequence>MDNPYQPGVELHVHHGTGTTSLPVINASTPVGTDQTNILSVSLLPFPPYSWVLSPSTLTLWSAWSSPSAYITAPPGAPSVFRDLSSLFPL</sequence>
<dbReference type="InParanoid" id="A0A0D0D1Y2"/>
<accession>A0A0D0D1Y2</accession>
<dbReference type="Proteomes" id="UP000054538">
    <property type="component" value="Unassembled WGS sequence"/>
</dbReference>
<name>A0A0D0D1Y2_9AGAM</name>
<evidence type="ECO:0000313" key="2">
    <source>
        <dbReference type="Proteomes" id="UP000054538"/>
    </source>
</evidence>
<dbReference type="EMBL" id="KN825511">
    <property type="protein sequence ID" value="KIK90497.1"/>
    <property type="molecule type" value="Genomic_DNA"/>
</dbReference>
<protein>
    <submittedName>
        <fullName evidence="1">Uncharacterized protein</fullName>
    </submittedName>
</protein>